<dbReference type="InterPro" id="IPR038770">
    <property type="entry name" value="Na+/solute_symporter_sf"/>
</dbReference>
<keyword evidence="1" id="KW-0472">Membrane</keyword>
<keyword evidence="1" id="KW-1133">Transmembrane helix</keyword>
<sequence>MTLTVTEEERPDLSKPSSRFKACISKTFLFILSQWLLIGIGVACVIGYFFPNVAKHGGIIRSEYSILYAAVGIIFFVSGLSIPGEKLIIHLRNWRLHLLVQATSYLFFPAFMLGIVHLILATDTGKKIDVAILTGYIFTACLPTTISSNVVMTRAAEGDDAAALVEVVIANVLGPFISPGWTIALLPRSTEFAPWLQHNSSMGQMYQNVFRQLGISVLAPLAVGQLIRRIWNEHSVWFLQKFYAQKVSTACLLLLMWYVHPKTRLVAFVATSD</sequence>
<dbReference type="EMBL" id="NCSJ02000005">
    <property type="protein sequence ID" value="RFU35730.1"/>
    <property type="molecule type" value="Genomic_DNA"/>
</dbReference>
<dbReference type="InterPro" id="IPR016833">
    <property type="entry name" value="Put_Na-Bile_cotransptr"/>
</dbReference>
<dbReference type="Proteomes" id="UP000258309">
    <property type="component" value="Unassembled WGS sequence"/>
</dbReference>
<dbReference type="Pfam" id="PF13593">
    <property type="entry name" value="SBF_like"/>
    <property type="match status" value="1"/>
</dbReference>
<feature type="transmembrane region" description="Helical" evidence="1">
    <location>
        <begin position="28"/>
        <end position="50"/>
    </location>
</feature>
<dbReference type="STRING" id="5539.A0A3E2HQT7"/>
<feature type="non-terminal residue" evidence="2">
    <location>
        <position position="273"/>
    </location>
</feature>
<feature type="transmembrane region" description="Helical" evidence="1">
    <location>
        <begin position="96"/>
        <end position="120"/>
    </location>
</feature>
<reference evidence="2 3" key="1">
    <citation type="submission" date="2018-05" db="EMBL/GenBank/DDBJ databases">
        <title>Draft genome sequence of Scytalidium lignicola DSM 105466, a ubiquitous saprotrophic fungus.</title>
        <authorList>
            <person name="Buettner E."/>
            <person name="Gebauer A.M."/>
            <person name="Hofrichter M."/>
            <person name="Liers C."/>
            <person name="Kellner H."/>
        </authorList>
    </citation>
    <scope>NUCLEOTIDE SEQUENCE [LARGE SCALE GENOMIC DNA]</scope>
    <source>
        <strain evidence="2 3">DSM 105466</strain>
    </source>
</reference>
<dbReference type="OMA" id="GPLMPEY"/>
<comment type="caution">
    <text evidence="2">The sequence shown here is derived from an EMBL/GenBank/DDBJ whole genome shotgun (WGS) entry which is preliminary data.</text>
</comment>
<name>A0A3E2HQT7_SCYLI</name>
<organism evidence="2 3">
    <name type="scientific">Scytalidium lignicola</name>
    <name type="common">Hyphomycete</name>
    <dbReference type="NCBI Taxonomy" id="5539"/>
    <lineage>
        <taxon>Eukaryota</taxon>
        <taxon>Fungi</taxon>
        <taxon>Dikarya</taxon>
        <taxon>Ascomycota</taxon>
        <taxon>Pezizomycotina</taxon>
        <taxon>Leotiomycetes</taxon>
        <taxon>Leotiomycetes incertae sedis</taxon>
        <taxon>Scytalidium</taxon>
    </lineage>
</organism>
<feature type="non-terminal residue" evidence="2">
    <location>
        <position position="1"/>
    </location>
</feature>
<feature type="transmembrane region" description="Helical" evidence="1">
    <location>
        <begin position="65"/>
        <end position="84"/>
    </location>
</feature>
<evidence type="ECO:0000313" key="3">
    <source>
        <dbReference type="Proteomes" id="UP000258309"/>
    </source>
</evidence>
<dbReference type="Gene3D" id="1.20.1530.20">
    <property type="match status" value="1"/>
</dbReference>
<dbReference type="PANTHER" id="PTHR18640">
    <property type="entry name" value="SOLUTE CARRIER FAMILY 10 MEMBER 7"/>
    <property type="match status" value="1"/>
</dbReference>
<dbReference type="AlphaFoldDB" id="A0A3E2HQT7"/>
<evidence type="ECO:0000256" key="1">
    <source>
        <dbReference type="SAM" id="Phobius"/>
    </source>
</evidence>
<keyword evidence="1" id="KW-0812">Transmembrane</keyword>
<dbReference type="GO" id="GO:0005886">
    <property type="term" value="C:plasma membrane"/>
    <property type="evidence" value="ECO:0007669"/>
    <property type="project" value="TreeGrafter"/>
</dbReference>
<protein>
    <submittedName>
        <fullName evidence="2">Uncharacterized protein</fullName>
    </submittedName>
</protein>
<accession>A0A3E2HQT7</accession>
<dbReference type="OrthoDB" id="188035at2759"/>
<feature type="transmembrane region" description="Helical" evidence="1">
    <location>
        <begin position="132"/>
        <end position="151"/>
    </location>
</feature>
<evidence type="ECO:0000313" key="2">
    <source>
        <dbReference type="EMBL" id="RFU35730.1"/>
    </source>
</evidence>
<dbReference type="PANTHER" id="PTHR18640:SF5">
    <property type="entry name" value="SODIUM_BILE ACID COTRANSPORTER 7"/>
    <property type="match status" value="1"/>
</dbReference>
<keyword evidence="3" id="KW-1185">Reference proteome</keyword>
<proteinExistence type="predicted"/>
<feature type="transmembrane region" description="Helical" evidence="1">
    <location>
        <begin position="163"/>
        <end position="186"/>
    </location>
</feature>
<gene>
    <name evidence="2" type="ORF">B7463_g578</name>
</gene>